<dbReference type="PRINTS" id="PR00111">
    <property type="entry name" value="ABHYDROLASE"/>
</dbReference>
<accession>A0ABW0P7G4</accession>
<organism evidence="2 3">
    <name type="scientific">Bosea massiliensis</name>
    <dbReference type="NCBI Taxonomy" id="151419"/>
    <lineage>
        <taxon>Bacteria</taxon>
        <taxon>Pseudomonadati</taxon>
        <taxon>Pseudomonadota</taxon>
        <taxon>Alphaproteobacteria</taxon>
        <taxon>Hyphomicrobiales</taxon>
        <taxon>Boseaceae</taxon>
        <taxon>Bosea</taxon>
    </lineage>
</organism>
<dbReference type="InterPro" id="IPR000073">
    <property type="entry name" value="AB_hydrolase_1"/>
</dbReference>
<evidence type="ECO:0000259" key="1">
    <source>
        <dbReference type="Pfam" id="PF00561"/>
    </source>
</evidence>
<sequence>MTAHQSDLPAPAGFDVRTSDGAVLSAFVEGRGQPLLLVTGLGGGAAFWASIAETLARSFRVIRFDQRGIGASTRGSDACSIETLARDCLAVLNEAGIDRAVVLGHSTGGCIAQTLAHLAPERVGGLILSGSWLRPNHYMAGYFGARREIIGTNPEAYAATSVLCAYPPAWIEANWHVYEAALAAAPLTAVQQEVMRERIDALLAFDGRDQMAALTVPVLVLGARDDMIVPAFLQEEIVAALPGCAKTMLDTGGHLFPVSRPDAFTATVADWISRLA</sequence>
<proteinExistence type="predicted"/>
<keyword evidence="3" id="KW-1185">Reference proteome</keyword>
<dbReference type="GO" id="GO:0016787">
    <property type="term" value="F:hydrolase activity"/>
    <property type="evidence" value="ECO:0007669"/>
    <property type="project" value="UniProtKB-KW"/>
</dbReference>
<dbReference type="Proteomes" id="UP001596060">
    <property type="component" value="Unassembled WGS sequence"/>
</dbReference>
<dbReference type="PANTHER" id="PTHR43433:SF5">
    <property type="entry name" value="AB HYDROLASE-1 DOMAIN-CONTAINING PROTEIN"/>
    <property type="match status" value="1"/>
</dbReference>
<evidence type="ECO:0000313" key="2">
    <source>
        <dbReference type="EMBL" id="MFC5508047.1"/>
    </source>
</evidence>
<dbReference type="InterPro" id="IPR000639">
    <property type="entry name" value="Epox_hydrolase-like"/>
</dbReference>
<reference evidence="3" key="1">
    <citation type="journal article" date="2019" name="Int. J. Syst. Evol. Microbiol.">
        <title>The Global Catalogue of Microorganisms (GCM) 10K type strain sequencing project: providing services to taxonomists for standard genome sequencing and annotation.</title>
        <authorList>
            <consortium name="The Broad Institute Genomics Platform"/>
            <consortium name="The Broad Institute Genome Sequencing Center for Infectious Disease"/>
            <person name="Wu L."/>
            <person name="Ma J."/>
        </authorList>
    </citation>
    <scope>NUCLEOTIDE SEQUENCE [LARGE SCALE GENOMIC DNA]</scope>
    <source>
        <strain evidence="3">CCUG 43117</strain>
    </source>
</reference>
<dbReference type="InterPro" id="IPR029058">
    <property type="entry name" value="AB_hydrolase_fold"/>
</dbReference>
<protein>
    <submittedName>
        <fullName evidence="2">Alpha/beta fold hydrolase</fullName>
    </submittedName>
</protein>
<dbReference type="PANTHER" id="PTHR43433">
    <property type="entry name" value="HYDROLASE, ALPHA/BETA FOLD FAMILY PROTEIN"/>
    <property type="match status" value="1"/>
</dbReference>
<name>A0ABW0P7G4_9HYPH</name>
<keyword evidence="2" id="KW-0378">Hydrolase</keyword>
<dbReference type="Gene3D" id="3.40.50.1820">
    <property type="entry name" value="alpha/beta hydrolase"/>
    <property type="match status" value="1"/>
</dbReference>
<dbReference type="PRINTS" id="PR00412">
    <property type="entry name" value="EPOXHYDRLASE"/>
</dbReference>
<evidence type="ECO:0000313" key="3">
    <source>
        <dbReference type="Proteomes" id="UP001596060"/>
    </source>
</evidence>
<dbReference type="EMBL" id="JBHSLU010000082">
    <property type="protein sequence ID" value="MFC5508047.1"/>
    <property type="molecule type" value="Genomic_DNA"/>
</dbReference>
<comment type="caution">
    <text evidence="2">The sequence shown here is derived from an EMBL/GenBank/DDBJ whole genome shotgun (WGS) entry which is preliminary data.</text>
</comment>
<dbReference type="InterPro" id="IPR050471">
    <property type="entry name" value="AB_hydrolase"/>
</dbReference>
<dbReference type="Pfam" id="PF00561">
    <property type="entry name" value="Abhydrolase_1"/>
    <property type="match status" value="1"/>
</dbReference>
<dbReference type="RefSeq" id="WP_066722572.1">
    <property type="nucleotide sequence ID" value="NZ_JBHSLU010000082.1"/>
</dbReference>
<dbReference type="SUPFAM" id="SSF53474">
    <property type="entry name" value="alpha/beta-Hydrolases"/>
    <property type="match status" value="1"/>
</dbReference>
<gene>
    <name evidence="2" type="ORF">ACFPN9_22665</name>
</gene>
<feature type="domain" description="AB hydrolase-1" evidence="1">
    <location>
        <begin position="34"/>
        <end position="256"/>
    </location>
</feature>